<gene>
    <name evidence="5" type="ORF">EV686_10227</name>
</gene>
<dbReference type="Proteomes" id="UP000294692">
    <property type="component" value="Unassembled WGS sequence"/>
</dbReference>
<dbReference type="AlphaFoldDB" id="A0A4R3VCM7"/>
<name>A0A4R3VCM7_9BURK</name>
<keyword evidence="1" id="KW-0540">Nuclease</keyword>
<dbReference type="PANTHER" id="PTHR12302">
    <property type="entry name" value="EBNA2 BINDING PROTEIN P100"/>
    <property type="match status" value="1"/>
</dbReference>
<accession>A0A4R3VCM7</accession>
<dbReference type="GO" id="GO:0004519">
    <property type="term" value="F:endonuclease activity"/>
    <property type="evidence" value="ECO:0007669"/>
    <property type="project" value="UniProtKB-KW"/>
</dbReference>
<evidence type="ECO:0000256" key="2">
    <source>
        <dbReference type="ARBA" id="ARBA00022759"/>
    </source>
</evidence>
<feature type="domain" description="TNase-like" evidence="4">
    <location>
        <begin position="42"/>
        <end position="174"/>
    </location>
</feature>
<dbReference type="PANTHER" id="PTHR12302:SF3">
    <property type="entry name" value="SERINE_THREONINE-PROTEIN KINASE 31"/>
    <property type="match status" value="1"/>
</dbReference>
<dbReference type="Gene3D" id="2.40.50.90">
    <property type="match status" value="1"/>
</dbReference>
<dbReference type="InterPro" id="IPR035437">
    <property type="entry name" value="SNase_OB-fold_sf"/>
</dbReference>
<keyword evidence="6" id="KW-1185">Reference proteome</keyword>
<dbReference type="OrthoDB" id="9805504at2"/>
<evidence type="ECO:0000259" key="4">
    <source>
        <dbReference type="PROSITE" id="PS50830"/>
    </source>
</evidence>
<proteinExistence type="predicted"/>
<keyword evidence="2 5" id="KW-0255">Endonuclease</keyword>
<organism evidence="5 6">
    <name type="scientific">Paracandidimonas soli</name>
    <dbReference type="NCBI Taxonomy" id="1917182"/>
    <lineage>
        <taxon>Bacteria</taxon>
        <taxon>Pseudomonadati</taxon>
        <taxon>Pseudomonadota</taxon>
        <taxon>Betaproteobacteria</taxon>
        <taxon>Burkholderiales</taxon>
        <taxon>Alcaligenaceae</taxon>
        <taxon>Paracandidimonas</taxon>
    </lineage>
</organism>
<dbReference type="GO" id="GO:0016787">
    <property type="term" value="F:hydrolase activity"/>
    <property type="evidence" value="ECO:0007669"/>
    <property type="project" value="UniProtKB-KW"/>
</dbReference>
<reference evidence="5 6" key="1">
    <citation type="submission" date="2019-03" db="EMBL/GenBank/DDBJ databases">
        <title>Genomic Encyclopedia of Type Strains, Phase IV (KMG-IV): sequencing the most valuable type-strain genomes for metagenomic binning, comparative biology and taxonomic classification.</title>
        <authorList>
            <person name="Goeker M."/>
        </authorList>
    </citation>
    <scope>NUCLEOTIDE SEQUENCE [LARGE SCALE GENOMIC DNA]</scope>
    <source>
        <strain evidence="5 6">DSM 100048</strain>
    </source>
</reference>
<dbReference type="PROSITE" id="PS50830">
    <property type="entry name" value="TNASE_3"/>
    <property type="match status" value="1"/>
</dbReference>
<dbReference type="SMART" id="SM00318">
    <property type="entry name" value="SNc"/>
    <property type="match status" value="1"/>
</dbReference>
<dbReference type="SUPFAM" id="SSF50199">
    <property type="entry name" value="Staphylococcal nuclease"/>
    <property type="match status" value="1"/>
</dbReference>
<keyword evidence="3" id="KW-0378">Hydrolase</keyword>
<evidence type="ECO:0000313" key="6">
    <source>
        <dbReference type="Proteomes" id="UP000294692"/>
    </source>
</evidence>
<dbReference type="InterPro" id="IPR016071">
    <property type="entry name" value="Staphylococal_nuclease_OB-fold"/>
</dbReference>
<dbReference type="Pfam" id="PF00565">
    <property type="entry name" value="SNase"/>
    <property type="match status" value="1"/>
</dbReference>
<evidence type="ECO:0000313" key="5">
    <source>
        <dbReference type="EMBL" id="TCV01319.1"/>
    </source>
</evidence>
<dbReference type="EMBL" id="SMBX01000002">
    <property type="protein sequence ID" value="TCV01319.1"/>
    <property type="molecule type" value="Genomic_DNA"/>
</dbReference>
<evidence type="ECO:0000256" key="3">
    <source>
        <dbReference type="ARBA" id="ARBA00022801"/>
    </source>
</evidence>
<protein>
    <submittedName>
        <fullName evidence="5">Endonuclease YncB(Thermonuclease family)</fullName>
    </submittedName>
</protein>
<sequence length="193" mass="21565">MNRKRWRSYAWAAGLVLVSGLAGMLNARQEAGAPAADSQGAYTLAGEVVRVADGDTFTLLSGKRQERVRLASIDAPETTHSREQPGQPFANASREALSDLIAGKKLSLRCFEQDRFERHICDVPLPDGGTANQRLVASGMAWANREGKGKFLRDPTIGGLERQARDQRLGLWRDRDPVAPWVWRYECWRQTRC</sequence>
<comment type="caution">
    <text evidence="5">The sequence shown here is derived from an EMBL/GenBank/DDBJ whole genome shotgun (WGS) entry which is preliminary data.</text>
</comment>
<evidence type="ECO:0000256" key="1">
    <source>
        <dbReference type="ARBA" id="ARBA00022722"/>
    </source>
</evidence>
<dbReference type="RefSeq" id="WP_132473751.1">
    <property type="nucleotide sequence ID" value="NZ_JBHRVM010000001.1"/>
</dbReference>